<evidence type="ECO:0000256" key="7">
    <source>
        <dbReference type="ARBA" id="ARBA00022840"/>
    </source>
</evidence>
<evidence type="ECO:0000313" key="11">
    <source>
        <dbReference type="Proteomes" id="UP000256899"/>
    </source>
</evidence>
<dbReference type="CDD" id="cd24057">
    <property type="entry name" value="ASKHA_NBD_ROK_NAGK"/>
    <property type="match status" value="1"/>
</dbReference>
<evidence type="ECO:0000256" key="6">
    <source>
        <dbReference type="ARBA" id="ARBA00022833"/>
    </source>
</evidence>
<dbReference type="SUPFAM" id="SSF53067">
    <property type="entry name" value="Actin-like ATPase domain"/>
    <property type="match status" value="1"/>
</dbReference>
<dbReference type="AlphaFoldDB" id="A0A3E0U1D0"/>
<dbReference type="InterPro" id="IPR043129">
    <property type="entry name" value="ATPase_NBD"/>
</dbReference>
<evidence type="ECO:0000256" key="5">
    <source>
        <dbReference type="ARBA" id="ARBA00022777"/>
    </source>
</evidence>
<dbReference type="InterPro" id="IPR000600">
    <property type="entry name" value="ROK"/>
</dbReference>
<evidence type="ECO:0000313" key="10">
    <source>
        <dbReference type="EMBL" id="REL30756.1"/>
    </source>
</evidence>
<keyword evidence="8" id="KW-0119">Carbohydrate metabolism</keyword>
<dbReference type="EC" id="2.7.1.59" evidence="1"/>
<proteinExistence type="predicted"/>
<dbReference type="EMBL" id="QUOT01000001">
    <property type="protein sequence ID" value="REL30756.1"/>
    <property type="molecule type" value="Genomic_DNA"/>
</dbReference>
<reference evidence="11" key="1">
    <citation type="submission" date="2018-08" db="EMBL/GenBank/DDBJ databases">
        <title>Thalassotalea euphylliae genome.</title>
        <authorList>
            <person name="Summers S."/>
            <person name="Rice S.A."/>
            <person name="Freckelton M.L."/>
            <person name="Nedved B.T."/>
            <person name="Hadfield M.G."/>
        </authorList>
    </citation>
    <scope>NUCLEOTIDE SEQUENCE [LARGE SCALE GENOMIC DNA]</scope>
    <source>
        <strain evidence="11">H3</strain>
    </source>
</reference>
<sequence length="341" mass="35187">MKPAVNAAVTTAARSQSSLAQSSSAQSGPAQYCYGLDIGGTKIEIAVFDNQLSLVDSWRTPTPTDNYQAFIATVASLVQQAEQKFGATNAIGIGMPGIIDSQGRVKSANIPCATGQQLAQDLQQALAQPLHIANDCHLFALSEANGGAGDGKMNVYGAIIGTGAAGGFCINGQLAKSRQNIIGEYGHIAASASVINQYQLPINACGCGLQGCYETYIAGPGLAKLYQHFGADKADTKVFVEQLKAGDTIAKQTFDCYMDLLGAAFASLVLSYDPDVIVVGGGLSKITAIIDALPTAIAKHLFAGVEVPPVQAAKFGDSSGVRGAAILGTQLAKNDVNGERL</sequence>
<dbReference type="Pfam" id="PF00480">
    <property type="entry name" value="ROK"/>
    <property type="match status" value="1"/>
</dbReference>
<dbReference type="PANTHER" id="PTHR18964:SF162">
    <property type="entry name" value="N-ACETYL-D-GLUCOSAMINE KINASE"/>
    <property type="match status" value="1"/>
</dbReference>
<keyword evidence="11" id="KW-1185">Reference proteome</keyword>
<comment type="caution">
    <text evidence="10">The sequence shown here is derived from an EMBL/GenBank/DDBJ whole genome shotgun (WGS) entry which is preliminary data.</text>
</comment>
<dbReference type="Proteomes" id="UP000256899">
    <property type="component" value="Unassembled WGS sequence"/>
</dbReference>
<name>A0A3E0U1D0_9GAMM</name>
<keyword evidence="5" id="KW-0418">Kinase</keyword>
<keyword evidence="3" id="KW-0479">Metal-binding</keyword>
<keyword evidence="4" id="KW-0547">Nucleotide-binding</keyword>
<keyword evidence="2" id="KW-0808">Transferase</keyword>
<evidence type="ECO:0000256" key="8">
    <source>
        <dbReference type="ARBA" id="ARBA00023277"/>
    </source>
</evidence>
<evidence type="ECO:0000256" key="2">
    <source>
        <dbReference type="ARBA" id="ARBA00022679"/>
    </source>
</evidence>
<dbReference type="PANTHER" id="PTHR18964">
    <property type="entry name" value="ROK (REPRESSOR, ORF, KINASE) FAMILY"/>
    <property type="match status" value="1"/>
</dbReference>
<evidence type="ECO:0000256" key="9">
    <source>
        <dbReference type="ARBA" id="ARBA00049065"/>
    </source>
</evidence>
<gene>
    <name evidence="10" type="ORF">DXX94_08515</name>
</gene>
<comment type="catalytic activity">
    <reaction evidence="9">
        <text>N-acetyl-D-glucosamine + ATP = N-acetyl-D-glucosamine 6-phosphate + ADP + H(+)</text>
        <dbReference type="Rhea" id="RHEA:17417"/>
        <dbReference type="ChEBI" id="CHEBI:15378"/>
        <dbReference type="ChEBI" id="CHEBI:30616"/>
        <dbReference type="ChEBI" id="CHEBI:57513"/>
        <dbReference type="ChEBI" id="CHEBI:456216"/>
        <dbReference type="ChEBI" id="CHEBI:506227"/>
        <dbReference type="EC" id="2.7.1.59"/>
    </reaction>
</comment>
<evidence type="ECO:0000256" key="4">
    <source>
        <dbReference type="ARBA" id="ARBA00022741"/>
    </source>
</evidence>
<dbReference type="GO" id="GO:0046872">
    <property type="term" value="F:metal ion binding"/>
    <property type="evidence" value="ECO:0007669"/>
    <property type="project" value="UniProtKB-KW"/>
</dbReference>
<dbReference type="Gene3D" id="3.30.420.40">
    <property type="match status" value="2"/>
</dbReference>
<evidence type="ECO:0000256" key="3">
    <source>
        <dbReference type="ARBA" id="ARBA00022723"/>
    </source>
</evidence>
<organism evidence="10 11">
    <name type="scientific">Thalassotalea euphylliae</name>
    <dbReference type="NCBI Taxonomy" id="1655234"/>
    <lineage>
        <taxon>Bacteria</taxon>
        <taxon>Pseudomonadati</taxon>
        <taxon>Pseudomonadota</taxon>
        <taxon>Gammaproteobacteria</taxon>
        <taxon>Alteromonadales</taxon>
        <taxon>Colwelliaceae</taxon>
        <taxon>Thalassotalea</taxon>
    </lineage>
</organism>
<evidence type="ECO:0000256" key="1">
    <source>
        <dbReference type="ARBA" id="ARBA00012122"/>
    </source>
</evidence>
<keyword evidence="7" id="KW-0067">ATP-binding</keyword>
<dbReference type="GO" id="GO:0005524">
    <property type="term" value="F:ATP binding"/>
    <property type="evidence" value="ECO:0007669"/>
    <property type="project" value="UniProtKB-KW"/>
</dbReference>
<protein>
    <recommendedName>
        <fullName evidence="1">N-acetylglucosamine kinase</fullName>
        <ecNumber evidence="1">2.7.1.59</ecNumber>
    </recommendedName>
</protein>
<accession>A0A3E0U1D0</accession>
<dbReference type="GO" id="GO:0045127">
    <property type="term" value="F:N-acetylglucosamine kinase activity"/>
    <property type="evidence" value="ECO:0007669"/>
    <property type="project" value="UniProtKB-EC"/>
</dbReference>
<dbReference type="RefSeq" id="WP_116015187.1">
    <property type="nucleotide sequence ID" value="NZ_QUOT01000001.1"/>
</dbReference>
<keyword evidence="6" id="KW-0862">Zinc</keyword>